<protein>
    <submittedName>
        <fullName evidence="2">3'5'-cyclic nucleotide phosphodiesterase</fullName>
    </submittedName>
</protein>
<sequence length="187" mass="21498">MEDIQLIVKASNFAAIKHINQRRKDKNKSPYINHPLGVTNILTSEGQIFDVNVLVAALLHDTVEDTDTTFEELKKEFGEKIANIVMEVTDDKSLSKVRRKQLQIEKAKGKSLEAKLVKLADKLYNCRDLLSTPPSTWAVGRIQGYSLLYIAKCNIKKRRMLMDEVFIGGTQRKQQQFRNFTGFIIRW</sequence>
<dbReference type="SUPFAM" id="SSF109604">
    <property type="entry name" value="HD-domain/PDEase-like"/>
    <property type="match status" value="1"/>
</dbReference>
<dbReference type="PANTHER" id="PTHR46246:SF1">
    <property type="entry name" value="GUANOSINE-3',5'-BIS(DIPHOSPHATE) 3'-PYROPHOSPHOHYDROLASE MESH1"/>
    <property type="match status" value="1"/>
</dbReference>
<dbReference type="Gene3D" id="1.10.3210.10">
    <property type="entry name" value="Hypothetical protein af1432"/>
    <property type="match status" value="1"/>
</dbReference>
<dbReference type="PROSITE" id="PS51831">
    <property type="entry name" value="HD"/>
    <property type="match status" value="1"/>
</dbReference>
<dbReference type="PANTHER" id="PTHR46246">
    <property type="entry name" value="GUANOSINE-3',5'-BIS(DIPHOSPHATE) 3'-PYROPHOSPHOHYDROLASE MESH1"/>
    <property type="match status" value="1"/>
</dbReference>
<proteinExistence type="predicted"/>
<dbReference type="InterPro" id="IPR006674">
    <property type="entry name" value="HD_domain"/>
</dbReference>
<dbReference type="Proteomes" id="UP000236316">
    <property type="component" value="Segment"/>
</dbReference>
<dbReference type="KEGG" id="vg:35382406"/>
<accession>A0A2I2L310</accession>
<organism evidence="2">
    <name type="scientific">Orpheovirus IHUMI-LCC2</name>
    <dbReference type="NCBI Taxonomy" id="2023057"/>
    <lineage>
        <taxon>Viruses</taxon>
        <taxon>Varidnaviria</taxon>
        <taxon>Bamfordvirae</taxon>
        <taxon>Nucleocytoviricota</taxon>
        <taxon>Megaviricetes</taxon>
        <taxon>Pimascovirales</taxon>
        <taxon>Ocovirineae</taxon>
        <taxon>Orpheoviridae</taxon>
        <taxon>Alphaorpheovirus</taxon>
        <taxon>Alphaorpheovirus massiliense</taxon>
    </lineage>
</organism>
<dbReference type="SMART" id="SM00471">
    <property type="entry name" value="HDc"/>
    <property type="match status" value="1"/>
</dbReference>
<dbReference type="RefSeq" id="YP_009448213.1">
    <property type="nucleotide sequence ID" value="NC_036594.1"/>
</dbReference>
<dbReference type="InterPro" id="IPR003607">
    <property type="entry name" value="HD/PDEase_dom"/>
</dbReference>
<dbReference type="GO" id="GO:0008893">
    <property type="term" value="F:guanosine-3',5'-bis(diphosphate) 3'-diphosphatase activity"/>
    <property type="evidence" value="ECO:0007669"/>
    <property type="project" value="TreeGrafter"/>
</dbReference>
<keyword evidence="3" id="KW-1185">Reference proteome</keyword>
<reference evidence="2" key="1">
    <citation type="submission" date="2017-08" db="EMBL/GenBank/DDBJ databases">
        <authorList>
            <consortium name="Urmite Genomes"/>
        </authorList>
    </citation>
    <scope>NUCLEOTIDE SEQUENCE [LARGE SCALE GENOMIC DNA]</scope>
    <source>
        <strain evidence="2">IHUMI-LCC2</strain>
    </source>
</reference>
<name>A0A2I2L310_9VIRU</name>
<dbReference type="CDD" id="cd00077">
    <property type="entry name" value="HDc"/>
    <property type="match status" value="1"/>
</dbReference>
<dbReference type="EMBL" id="LT906555">
    <property type="protein sequence ID" value="SNW61911.1"/>
    <property type="molecule type" value="Genomic_DNA"/>
</dbReference>
<dbReference type="Pfam" id="PF13328">
    <property type="entry name" value="HD_4"/>
    <property type="match status" value="1"/>
</dbReference>
<evidence type="ECO:0000313" key="2">
    <source>
        <dbReference type="EMBL" id="SNW61911.1"/>
    </source>
</evidence>
<evidence type="ECO:0000313" key="3">
    <source>
        <dbReference type="Proteomes" id="UP000236316"/>
    </source>
</evidence>
<evidence type="ECO:0000259" key="1">
    <source>
        <dbReference type="PROSITE" id="PS51831"/>
    </source>
</evidence>
<dbReference type="GeneID" id="35382406"/>
<feature type="domain" description="HD" evidence="1">
    <location>
        <begin position="31"/>
        <end position="126"/>
    </location>
</feature>
<gene>
    <name evidence="2" type="ORF">ORPV_7</name>
</gene>
<dbReference type="InterPro" id="IPR052194">
    <property type="entry name" value="MESH1"/>
</dbReference>